<proteinExistence type="predicted"/>
<dbReference type="EMBL" id="HBHW01020013">
    <property type="protein sequence ID" value="CAE0047557.1"/>
    <property type="molecule type" value="Transcribed_RNA"/>
</dbReference>
<reference evidence="2" key="1">
    <citation type="submission" date="2021-01" db="EMBL/GenBank/DDBJ databases">
        <authorList>
            <person name="Corre E."/>
            <person name="Pelletier E."/>
            <person name="Niang G."/>
            <person name="Scheremetjew M."/>
            <person name="Finn R."/>
            <person name="Kale V."/>
            <person name="Holt S."/>
            <person name="Cochrane G."/>
            <person name="Meng A."/>
            <person name="Brown T."/>
            <person name="Cohen L."/>
        </authorList>
    </citation>
    <scope>NUCLEOTIDE SEQUENCE</scope>
    <source>
        <strain evidence="2">CCMP 769</strain>
    </source>
</reference>
<feature type="region of interest" description="Disordered" evidence="1">
    <location>
        <begin position="105"/>
        <end position="158"/>
    </location>
</feature>
<organism evidence="2">
    <name type="scientific">Rhodosorus marinus</name>
    <dbReference type="NCBI Taxonomy" id="101924"/>
    <lineage>
        <taxon>Eukaryota</taxon>
        <taxon>Rhodophyta</taxon>
        <taxon>Stylonematophyceae</taxon>
        <taxon>Stylonematales</taxon>
        <taxon>Stylonemataceae</taxon>
        <taxon>Rhodosorus</taxon>
    </lineage>
</organism>
<evidence type="ECO:0000256" key="1">
    <source>
        <dbReference type="SAM" id="MobiDB-lite"/>
    </source>
</evidence>
<protein>
    <submittedName>
        <fullName evidence="2">Uncharacterized protein</fullName>
    </submittedName>
</protein>
<evidence type="ECO:0000313" key="2">
    <source>
        <dbReference type="EMBL" id="CAE0047557.1"/>
    </source>
</evidence>
<feature type="compositionally biased region" description="Basic and acidic residues" evidence="1">
    <location>
        <begin position="116"/>
        <end position="127"/>
    </location>
</feature>
<feature type="region of interest" description="Disordered" evidence="1">
    <location>
        <begin position="1"/>
        <end position="51"/>
    </location>
</feature>
<feature type="compositionally biased region" description="Basic and acidic residues" evidence="1">
    <location>
        <begin position="1"/>
        <end position="10"/>
    </location>
</feature>
<dbReference type="AlphaFoldDB" id="A0A7S3EDT4"/>
<accession>A0A7S3EDT4</accession>
<gene>
    <name evidence="2" type="ORF">RMAR00112_LOCUS15537</name>
</gene>
<feature type="compositionally biased region" description="Basic and acidic residues" evidence="1">
    <location>
        <begin position="19"/>
        <end position="40"/>
    </location>
</feature>
<sequence>MEDWWNDPKKNSRAPGRTGSDRERPQPERPGLERHQKSDMDWWNNPSTKATGQVLRQIIKTDKELIKKAADTASQEVSVATQVTAREAEALAKVAQSLWKDARIDARATPQSPSAHSERSRVSRTSRDSSPGVSASEENSTEKKRKPRRSGNSMSTTLATLTSSECDAKTLCTVEKSILKGLARNGKNTTVLYIFKKLAAMCTEKEPEEGVRAEEARAHASNVRIRVLCLSHLLLLEMVESDLEQFRGGLVKGAGEPWSEVLDSPSWERQVNEYSKFLKMKVTLLLDIPELEGNYSLQRFEFRTRIEQRDRPRRKANSRRLDEIFSVATGDVVLRYADIALEVLSQVEHHKFRGELKGFCSALLCLEVNNLLLFAGQIMQRCKYDTGDLGERMNRARGALEESVSFLHSNFSASELSESSLMADLETSLSEPWSRDAYRVISTDETDVECKFSTFADLHEALVPRSRQLYS</sequence>
<name>A0A7S3EDT4_9RHOD</name>